<evidence type="ECO:0000256" key="1">
    <source>
        <dbReference type="ARBA" id="ARBA00009625"/>
    </source>
</evidence>
<feature type="coiled-coil region" evidence="2">
    <location>
        <begin position="278"/>
        <end position="305"/>
    </location>
</feature>
<dbReference type="InterPro" id="IPR005129">
    <property type="entry name" value="GTPase_ArgK"/>
</dbReference>
<comment type="similarity">
    <text evidence="1">Belongs to the SIMIBI class G3E GTPase family. ArgK/MeaB subfamily.</text>
</comment>
<dbReference type="AlphaFoldDB" id="A0A381WKP6"/>
<accession>A0A381WKP6</accession>
<organism evidence="3">
    <name type="scientific">marine metagenome</name>
    <dbReference type="NCBI Taxonomy" id="408172"/>
    <lineage>
        <taxon>unclassified sequences</taxon>
        <taxon>metagenomes</taxon>
        <taxon>ecological metagenomes</taxon>
    </lineage>
</organism>
<evidence type="ECO:0008006" key="4">
    <source>
        <dbReference type="Google" id="ProtNLM"/>
    </source>
</evidence>
<evidence type="ECO:0000256" key="2">
    <source>
        <dbReference type="SAM" id="Coils"/>
    </source>
</evidence>
<evidence type="ECO:0000313" key="3">
    <source>
        <dbReference type="EMBL" id="SVA52728.1"/>
    </source>
</evidence>
<dbReference type="PANTHER" id="PTHR23408:SF3">
    <property type="entry name" value="METHYLMALONIC ACIDURIA TYPE A PROTEIN, MITOCHONDRIAL"/>
    <property type="match status" value="1"/>
</dbReference>
<dbReference type="NCBIfam" id="TIGR00750">
    <property type="entry name" value="lao"/>
    <property type="match status" value="1"/>
</dbReference>
<dbReference type="NCBIfam" id="NF006958">
    <property type="entry name" value="PRK09435.1"/>
    <property type="match status" value="1"/>
</dbReference>
<dbReference type="SUPFAM" id="SSF52540">
    <property type="entry name" value="P-loop containing nucleoside triphosphate hydrolases"/>
    <property type="match status" value="1"/>
</dbReference>
<dbReference type="EMBL" id="UINC01012020">
    <property type="protein sequence ID" value="SVA52728.1"/>
    <property type="molecule type" value="Genomic_DNA"/>
</dbReference>
<protein>
    <recommendedName>
        <fullName evidence="4">AAA+ ATPase domain-containing protein</fullName>
    </recommendedName>
</protein>
<proteinExistence type="inferred from homology"/>
<dbReference type="Pfam" id="PF03308">
    <property type="entry name" value="MeaB"/>
    <property type="match status" value="1"/>
</dbReference>
<dbReference type="InterPro" id="IPR027417">
    <property type="entry name" value="P-loop_NTPase"/>
</dbReference>
<dbReference type="GO" id="GO:0003924">
    <property type="term" value="F:GTPase activity"/>
    <property type="evidence" value="ECO:0007669"/>
    <property type="project" value="InterPro"/>
</dbReference>
<gene>
    <name evidence="3" type="ORF">METZ01_LOCUS105582</name>
</gene>
<dbReference type="GO" id="GO:0005737">
    <property type="term" value="C:cytoplasm"/>
    <property type="evidence" value="ECO:0007669"/>
    <property type="project" value="TreeGrafter"/>
</dbReference>
<dbReference type="PANTHER" id="PTHR23408">
    <property type="entry name" value="METHYLMALONYL-COA MUTASE"/>
    <property type="match status" value="1"/>
</dbReference>
<sequence>MEELEITELVDGIVACDRKAVARAITLVESKKASDVSLSEKLLEGIQSADGSSLRIGISGPPGVGKSTFIESIGQLMLDDGNKLAVLAVDPSSSISGGSILGDKTRMESLSRNEKVFIRPSPSGESLGGVNRSTRESIAIIEAAGFNITIVETVGVGQSQTEVFDMIDIFIVLLSPGAGDQLQGIKRGIIEVADILVVNKSDGDLKSSSRNTVLDYKNALKLLKPRTKDWSVPVIACSSLENIGLDECWESIQNFQKFISASGLLQHNRNKQQEKWLLEETKQELLDALEKNEDIQDKLRNIQANISEDKRPIKTKAKGIVESFLDKMGNKK</sequence>
<dbReference type="GO" id="GO:0005525">
    <property type="term" value="F:GTP binding"/>
    <property type="evidence" value="ECO:0007669"/>
    <property type="project" value="InterPro"/>
</dbReference>
<dbReference type="Gene3D" id="1.20.5.170">
    <property type="match status" value="1"/>
</dbReference>
<dbReference type="Gene3D" id="3.40.50.300">
    <property type="entry name" value="P-loop containing nucleotide triphosphate hydrolases"/>
    <property type="match status" value="1"/>
</dbReference>
<dbReference type="Gene3D" id="1.10.287.130">
    <property type="match status" value="1"/>
</dbReference>
<reference evidence="3" key="1">
    <citation type="submission" date="2018-05" db="EMBL/GenBank/DDBJ databases">
        <authorList>
            <person name="Lanie J.A."/>
            <person name="Ng W.-L."/>
            <person name="Kazmierczak K.M."/>
            <person name="Andrzejewski T.M."/>
            <person name="Davidsen T.M."/>
            <person name="Wayne K.J."/>
            <person name="Tettelin H."/>
            <person name="Glass J.I."/>
            <person name="Rusch D."/>
            <person name="Podicherti R."/>
            <person name="Tsui H.-C.T."/>
            <person name="Winkler M.E."/>
        </authorList>
    </citation>
    <scope>NUCLEOTIDE SEQUENCE</scope>
</reference>
<dbReference type="CDD" id="cd03114">
    <property type="entry name" value="MMAA-like"/>
    <property type="match status" value="1"/>
</dbReference>
<name>A0A381WKP6_9ZZZZ</name>
<keyword evidence="2" id="KW-0175">Coiled coil</keyword>